<dbReference type="AlphaFoldDB" id="A0A8J7JDY9"/>
<dbReference type="RefSeq" id="WP_199384418.1">
    <property type="nucleotide sequence ID" value="NZ_JAEMHM010000009.1"/>
</dbReference>
<gene>
    <name evidence="1" type="ORF">JFN93_12480</name>
</gene>
<evidence type="ECO:0008006" key="3">
    <source>
        <dbReference type="Google" id="ProtNLM"/>
    </source>
</evidence>
<organism evidence="1 2">
    <name type="scientific">Geomesophilobacter sediminis</name>
    <dbReference type="NCBI Taxonomy" id="2798584"/>
    <lineage>
        <taxon>Bacteria</taxon>
        <taxon>Pseudomonadati</taxon>
        <taxon>Thermodesulfobacteriota</taxon>
        <taxon>Desulfuromonadia</taxon>
        <taxon>Geobacterales</taxon>
        <taxon>Geobacteraceae</taxon>
        <taxon>Geomesophilobacter</taxon>
    </lineage>
</organism>
<evidence type="ECO:0000313" key="1">
    <source>
        <dbReference type="EMBL" id="MBJ6725528.1"/>
    </source>
</evidence>
<keyword evidence="2" id="KW-1185">Reference proteome</keyword>
<protein>
    <recommendedName>
        <fullName evidence="3">Lipoprotein</fullName>
    </recommendedName>
</protein>
<dbReference type="PROSITE" id="PS51257">
    <property type="entry name" value="PROKAR_LIPOPROTEIN"/>
    <property type="match status" value="1"/>
</dbReference>
<proteinExistence type="predicted"/>
<dbReference type="Proteomes" id="UP000636888">
    <property type="component" value="Unassembled WGS sequence"/>
</dbReference>
<comment type="caution">
    <text evidence="1">The sequence shown here is derived from an EMBL/GenBank/DDBJ whole genome shotgun (WGS) entry which is preliminary data.</text>
</comment>
<sequence length="217" mass="23931">MRTLAIEIKSTLSKLTSRTLLIALSMALLSGCAGNFQLIGYGPNYHWRADGGDRGWKVYQEPREPRTPVEEAVVEVAQSSQTKDLGKEEIVFIMKDRAFRYVYLVEKTQDEGWLSDKNVTRYVVAGDKIAAMSERAQEPMGDADFERAVLIDASMVKSMDTVLIYSDKVHPVSMSSAPIGSCAAEVRIFPEGVVGGKPVATKIVNYCSLRHLVNPNG</sequence>
<accession>A0A8J7JDY9</accession>
<evidence type="ECO:0000313" key="2">
    <source>
        <dbReference type="Proteomes" id="UP000636888"/>
    </source>
</evidence>
<dbReference type="EMBL" id="JAEMHM010000009">
    <property type="protein sequence ID" value="MBJ6725528.1"/>
    <property type="molecule type" value="Genomic_DNA"/>
</dbReference>
<name>A0A8J7JDY9_9BACT</name>
<reference evidence="1" key="1">
    <citation type="submission" date="2020-12" db="EMBL/GenBank/DDBJ databases">
        <title>Geomonas sp. Red875, isolated from river sediment.</title>
        <authorList>
            <person name="Xu Z."/>
            <person name="Zhang Z."/>
            <person name="Masuda Y."/>
            <person name="Itoh H."/>
            <person name="Senoo K."/>
        </authorList>
    </citation>
    <scope>NUCLEOTIDE SEQUENCE</scope>
    <source>
        <strain evidence="1">Red875</strain>
    </source>
</reference>